<name>A0ABS5PIW0_9FLAO</name>
<dbReference type="Proteomes" id="UP000722625">
    <property type="component" value="Unassembled WGS sequence"/>
</dbReference>
<comment type="caution">
    <text evidence="1">The sequence shown here is derived from an EMBL/GenBank/DDBJ whole genome shotgun (WGS) entry which is preliminary data.</text>
</comment>
<accession>A0ABS5PIW0</accession>
<organism evidence="1 2">
    <name type="scientific">Flavobacterium psychroterrae</name>
    <dbReference type="NCBI Taxonomy" id="2133767"/>
    <lineage>
        <taxon>Bacteria</taxon>
        <taxon>Pseudomonadati</taxon>
        <taxon>Bacteroidota</taxon>
        <taxon>Flavobacteriia</taxon>
        <taxon>Flavobacteriales</taxon>
        <taxon>Flavobacteriaceae</taxon>
        <taxon>Flavobacterium</taxon>
    </lineage>
</organism>
<evidence type="ECO:0000313" key="2">
    <source>
        <dbReference type="Proteomes" id="UP000722625"/>
    </source>
</evidence>
<dbReference type="EMBL" id="JAGYVZ010000065">
    <property type="protein sequence ID" value="MBS7234252.1"/>
    <property type="molecule type" value="Genomic_DNA"/>
</dbReference>
<keyword evidence="2" id="KW-1185">Reference proteome</keyword>
<proteinExistence type="predicted"/>
<dbReference type="RefSeq" id="WP_213308230.1">
    <property type="nucleotide sequence ID" value="NZ_JAGYVZ010000065.1"/>
</dbReference>
<gene>
    <name evidence="1" type="ORF">KHA90_24965</name>
</gene>
<reference evidence="1 2" key="1">
    <citation type="journal article" date="2018" name="Int. J. Syst. Evol. Microbiol.">
        <title>Flavobacterium chryseum sp. nov. and Flavobacterium psychroterrae sp. nov., novel environmental bacteria isolated from Antarctica.</title>
        <authorList>
            <person name="Kralova S."/>
            <person name="Svec P."/>
            <person name="Busse H.J."/>
            <person name="Stankova E."/>
            <person name="Vaczi P."/>
            <person name="Sedlacek I."/>
        </authorList>
    </citation>
    <scope>NUCLEOTIDE SEQUENCE [LARGE SCALE GENOMIC DNA]</scope>
    <source>
        <strain evidence="1 2">CCM 8827</strain>
    </source>
</reference>
<sequence length="98" mass="11343">MTKFSDLGIEVEVTHFAGKSIKIDEILNVLIKVHAYKIEPSKKKVNSDYLTLQIEIDDRKRVVFTGATILIQTIKKIPKDKFPFTTTIVKRNEYLEFT</sequence>
<protein>
    <submittedName>
        <fullName evidence="1">Uncharacterized protein</fullName>
    </submittedName>
</protein>
<evidence type="ECO:0000313" key="1">
    <source>
        <dbReference type="EMBL" id="MBS7234252.1"/>
    </source>
</evidence>